<evidence type="ECO:0000313" key="3">
    <source>
        <dbReference type="Proteomes" id="UP000027222"/>
    </source>
</evidence>
<accession>A0A067TZL7</accession>
<gene>
    <name evidence="2" type="ORF">GALMADRAFT_716125</name>
</gene>
<feature type="region of interest" description="Disordered" evidence="1">
    <location>
        <begin position="62"/>
        <end position="109"/>
    </location>
</feature>
<proteinExistence type="predicted"/>
<protein>
    <submittedName>
        <fullName evidence="2">Uncharacterized protein</fullName>
    </submittedName>
</protein>
<name>A0A067TZL7_GALM3</name>
<reference evidence="3" key="1">
    <citation type="journal article" date="2014" name="Proc. Natl. Acad. Sci. U.S.A.">
        <title>Extensive sampling of basidiomycete genomes demonstrates inadequacy of the white-rot/brown-rot paradigm for wood decay fungi.</title>
        <authorList>
            <person name="Riley R."/>
            <person name="Salamov A.A."/>
            <person name="Brown D.W."/>
            <person name="Nagy L.G."/>
            <person name="Floudas D."/>
            <person name="Held B.W."/>
            <person name="Levasseur A."/>
            <person name="Lombard V."/>
            <person name="Morin E."/>
            <person name="Otillar R."/>
            <person name="Lindquist E.A."/>
            <person name="Sun H."/>
            <person name="LaButti K.M."/>
            <person name="Schmutz J."/>
            <person name="Jabbour D."/>
            <person name="Luo H."/>
            <person name="Baker S.E."/>
            <person name="Pisabarro A.G."/>
            <person name="Walton J.D."/>
            <person name="Blanchette R.A."/>
            <person name="Henrissat B."/>
            <person name="Martin F."/>
            <person name="Cullen D."/>
            <person name="Hibbett D.S."/>
            <person name="Grigoriev I.V."/>
        </authorList>
    </citation>
    <scope>NUCLEOTIDE SEQUENCE [LARGE SCALE GENOMIC DNA]</scope>
    <source>
        <strain evidence="3">CBS 339.88</strain>
    </source>
</reference>
<sequence length="109" mass="12006">MFERQLEAESEKDLTEGCTVIVTDWILDESVDGCVEAEVEDGRRPPVRCPLSAVVQCLIVAPPPPPHPSPPQTSMPCKSTDPTSYPVSASDTNTNTGTNQYQRQRQKHL</sequence>
<keyword evidence="3" id="KW-1185">Reference proteome</keyword>
<dbReference type="AlphaFoldDB" id="A0A067TZL7"/>
<dbReference type="Proteomes" id="UP000027222">
    <property type="component" value="Unassembled WGS sequence"/>
</dbReference>
<evidence type="ECO:0000313" key="2">
    <source>
        <dbReference type="EMBL" id="KDR84508.1"/>
    </source>
</evidence>
<dbReference type="EMBL" id="KL142368">
    <property type="protein sequence ID" value="KDR84508.1"/>
    <property type="molecule type" value="Genomic_DNA"/>
</dbReference>
<feature type="compositionally biased region" description="Polar residues" evidence="1">
    <location>
        <begin position="74"/>
        <end position="103"/>
    </location>
</feature>
<dbReference type="HOGENOM" id="CLU_2184160_0_0_1"/>
<feature type="compositionally biased region" description="Pro residues" evidence="1">
    <location>
        <begin position="62"/>
        <end position="73"/>
    </location>
</feature>
<organism evidence="2 3">
    <name type="scientific">Galerina marginata (strain CBS 339.88)</name>
    <dbReference type="NCBI Taxonomy" id="685588"/>
    <lineage>
        <taxon>Eukaryota</taxon>
        <taxon>Fungi</taxon>
        <taxon>Dikarya</taxon>
        <taxon>Basidiomycota</taxon>
        <taxon>Agaricomycotina</taxon>
        <taxon>Agaricomycetes</taxon>
        <taxon>Agaricomycetidae</taxon>
        <taxon>Agaricales</taxon>
        <taxon>Agaricineae</taxon>
        <taxon>Strophariaceae</taxon>
        <taxon>Galerina</taxon>
    </lineage>
</organism>
<evidence type="ECO:0000256" key="1">
    <source>
        <dbReference type="SAM" id="MobiDB-lite"/>
    </source>
</evidence>